<evidence type="ECO:0000256" key="1">
    <source>
        <dbReference type="SAM" id="SignalP"/>
    </source>
</evidence>
<proteinExistence type="predicted"/>
<feature type="chain" id="PRO_5042199666" evidence="1">
    <location>
        <begin position="27"/>
        <end position="207"/>
    </location>
</feature>
<comment type="caution">
    <text evidence="2">The sequence shown here is derived from an EMBL/GenBank/DDBJ whole genome shotgun (WGS) entry which is preliminary data.</text>
</comment>
<dbReference type="Proteomes" id="UP001221757">
    <property type="component" value="Unassembled WGS sequence"/>
</dbReference>
<reference evidence="2" key="1">
    <citation type="submission" date="2023-03" db="EMBL/GenBank/DDBJ databases">
        <title>Massive genome expansion in bonnet fungi (Mycena s.s.) driven by repeated elements and novel gene families across ecological guilds.</title>
        <authorList>
            <consortium name="Lawrence Berkeley National Laboratory"/>
            <person name="Harder C.B."/>
            <person name="Miyauchi S."/>
            <person name="Viragh M."/>
            <person name="Kuo A."/>
            <person name="Thoen E."/>
            <person name="Andreopoulos B."/>
            <person name="Lu D."/>
            <person name="Skrede I."/>
            <person name="Drula E."/>
            <person name="Henrissat B."/>
            <person name="Morin E."/>
            <person name="Kohler A."/>
            <person name="Barry K."/>
            <person name="LaButti K."/>
            <person name="Morin E."/>
            <person name="Salamov A."/>
            <person name="Lipzen A."/>
            <person name="Mereny Z."/>
            <person name="Hegedus B."/>
            <person name="Baldrian P."/>
            <person name="Stursova M."/>
            <person name="Weitz H."/>
            <person name="Taylor A."/>
            <person name="Grigoriev I.V."/>
            <person name="Nagy L.G."/>
            <person name="Martin F."/>
            <person name="Kauserud H."/>
        </authorList>
    </citation>
    <scope>NUCLEOTIDE SEQUENCE</scope>
    <source>
        <strain evidence="2">CBHHK067</strain>
    </source>
</reference>
<feature type="signal peptide" evidence="1">
    <location>
        <begin position="1"/>
        <end position="26"/>
    </location>
</feature>
<dbReference type="EMBL" id="JARKIE010000226">
    <property type="protein sequence ID" value="KAJ7664155.1"/>
    <property type="molecule type" value="Genomic_DNA"/>
</dbReference>
<keyword evidence="1" id="KW-0732">Signal</keyword>
<protein>
    <submittedName>
        <fullName evidence="2">Uncharacterized protein</fullName>
    </submittedName>
</protein>
<sequence>MGRDFPRGARILLHAVLSSLVHFLPSVPLLPTSAANRAFASAATTLCAAASTRSSSSPFRRLSSLLAAIALLLWELDPAFAPSLCATLPPPSLLGHLPSRPDLGPLRPLGVCWWILYVRLFPFMLAASTAFALRACAHGLPLLLRCRLAPRLPRENRRGLGYLPCGGCAVSPRDGCACGQDAGRRWTRRSPPATDACQSVLQARNPQ</sequence>
<keyword evidence="3" id="KW-1185">Reference proteome</keyword>
<organism evidence="2 3">
    <name type="scientific">Mycena rosella</name>
    <name type="common">Pink bonnet</name>
    <name type="synonym">Agaricus rosellus</name>
    <dbReference type="NCBI Taxonomy" id="1033263"/>
    <lineage>
        <taxon>Eukaryota</taxon>
        <taxon>Fungi</taxon>
        <taxon>Dikarya</taxon>
        <taxon>Basidiomycota</taxon>
        <taxon>Agaricomycotina</taxon>
        <taxon>Agaricomycetes</taxon>
        <taxon>Agaricomycetidae</taxon>
        <taxon>Agaricales</taxon>
        <taxon>Marasmiineae</taxon>
        <taxon>Mycenaceae</taxon>
        <taxon>Mycena</taxon>
    </lineage>
</organism>
<evidence type="ECO:0000313" key="3">
    <source>
        <dbReference type="Proteomes" id="UP001221757"/>
    </source>
</evidence>
<evidence type="ECO:0000313" key="2">
    <source>
        <dbReference type="EMBL" id="KAJ7664155.1"/>
    </source>
</evidence>
<gene>
    <name evidence="2" type="ORF">B0H17DRAFT_1211418</name>
</gene>
<dbReference type="AlphaFoldDB" id="A0AAD7G6C9"/>
<accession>A0AAD7G6C9</accession>
<name>A0AAD7G6C9_MYCRO</name>